<gene>
    <name evidence="3" type="ORF">GCM10023156_53110</name>
</gene>
<keyword evidence="4" id="KW-1185">Reference proteome</keyword>
<reference evidence="4" key="1">
    <citation type="journal article" date="2019" name="Int. J. Syst. Evol. Microbiol.">
        <title>The Global Catalogue of Microorganisms (GCM) 10K type strain sequencing project: providing services to taxonomists for standard genome sequencing and annotation.</title>
        <authorList>
            <consortium name="The Broad Institute Genomics Platform"/>
            <consortium name="The Broad Institute Genome Sequencing Center for Infectious Disease"/>
            <person name="Wu L."/>
            <person name="Ma J."/>
        </authorList>
    </citation>
    <scope>NUCLEOTIDE SEQUENCE [LARGE SCALE GENOMIC DNA]</scope>
    <source>
        <strain evidence="4">JCM 17759</strain>
    </source>
</reference>
<comment type="caution">
    <text evidence="3">The sequence shown here is derived from an EMBL/GenBank/DDBJ whole genome shotgun (WGS) entry which is preliminary data.</text>
</comment>
<dbReference type="RefSeq" id="WP_345326831.1">
    <property type="nucleotide sequence ID" value="NZ_BAABGA010000074.1"/>
</dbReference>
<dbReference type="InterPro" id="IPR046454">
    <property type="entry name" value="GpA_endonuclease"/>
</dbReference>
<evidence type="ECO:0000259" key="2">
    <source>
        <dbReference type="Pfam" id="PF20454"/>
    </source>
</evidence>
<feature type="domain" description="Terminase large subunit GpA endonuclease" evidence="2">
    <location>
        <begin position="437"/>
        <end position="712"/>
    </location>
</feature>
<dbReference type="Proteomes" id="UP001500840">
    <property type="component" value="Unassembled WGS sequence"/>
</dbReference>
<feature type="compositionally biased region" description="Basic and acidic residues" evidence="1">
    <location>
        <begin position="41"/>
        <end position="52"/>
    </location>
</feature>
<proteinExistence type="predicted"/>
<sequence>MIKVPDRSSLLAMLDEISDPDDLAAFEELLQECEETLYAEPEQKLTRAEKMRAASAKAQRSAVHDAQDIGRPPEGLGDDDRRKQSDGSLLYHLKTYHAKTFCLEFSPDHLRLIKQIQDTLENGGQKAIALMRGAGKSSILRIAVLWAAITGRRRFVCLIAASSTSARKLMRAMKKTILTNRLLHADYAAELHCMISLGNRSTLAAGQHVEGVRTGVLWEAGMIASGYIEGVKTSEFVISCVSILGDVRGQQYITTTGETIRPDCALLDDPQTKASAKSKPASRNRVEIANADVLKMAGGAVNIAAFAAVTIIRRGDMADQLTDRKISPYWRGEKVPCVKKFPSEAAMELWAEFQEQYEAELELDAPHSGSKKYVQTNFDAMHEGAELFWDANYDRKTEVSALHRAMIERAKDLDSFNAELQLKPTSDKDGGTTELWDLQSDEVARRIRPFGRNEMPDRGEIVTGFIDIQESFLSYTVMAFDLGGRGHVIDYGTFPEQPTRYYQKRNISNSLLDEFGERPLADLITSGLDALVEDLLGREFIQDQRVYSIDKLGIDNRFALVANDVRAFVLEHMHRSRLVPMLGRFIGANTRHWQKLSGGKVRRTRGVNVAFQDPPKGVKGVPELHVDTNYWKCQLASGLSVPMTSQTAISLFDDTQENHLLLGEHCEAEQPYFEEAKNGDRCIVWKARNRPCENEKWDEMTGCMALASTLGVFAKAKKSNTGQSDTTKKQKPKYGTSKLNC</sequence>
<dbReference type="Pfam" id="PF20454">
    <property type="entry name" value="GpA_nuclease"/>
    <property type="match status" value="1"/>
</dbReference>
<evidence type="ECO:0000313" key="3">
    <source>
        <dbReference type="EMBL" id="GAA4465401.1"/>
    </source>
</evidence>
<evidence type="ECO:0000313" key="4">
    <source>
        <dbReference type="Proteomes" id="UP001500840"/>
    </source>
</evidence>
<feature type="region of interest" description="Disordered" evidence="1">
    <location>
        <begin position="717"/>
        <end position="741"/>
    </location>
</feature>
<name>A0ABP8NDU1_9BACT</name>
<dbReference type="EMBL" id="BAABGA010000074">
    <property type="protein sequence ID" value="GAA4465401.1"/>
    <property type="molecule type" value="Genomic_DNA"/>
</dbReference>
<accession>A0ABP8NDU1</accession>
<evidence type="ECO:0000256" key="1">
    <source>
        <dbReference type="SAM" id="MobiDB-lite"/>
    </source>
</evidence>
<protein>
    <recommendedName>
        <fullName evidence="2">Terminase large subunit GpA endonuclease domain-containing protein</fullName>
    </recommendedName>
</protein>
<organism evidence="3 4">
    <name type="scientific">Novipirellula rosea</name>
    <dbReference type="NCBI Taxonomy" id="1031540"/>
    <lineage>
        <taxon>Bacteria</taxon>
        <taxon>Pseudomonadati</taxon>
        <taxon>Planctomycetota</taxon>
        <taxon>Planctomycetia</taxon>
        <taxon>Pirellulales</taxon>
        <taxon>Pirellulaceae</taxon>
        <taxon>Novipirellula</taxon>
    </lineage>
</organism>
<feature type="region of interest" description="Disordered" evidence="1">
    <location>
        <begin position="41"/>
        <end position="82"/>
    </location>
</feature>